<dbReference type="AlphaFoldDB" id="A0A5M4FJ67"/>
<gene>
    <name evidence="1" type="ORF">ESP70_005915</name>
</gene>
<organism evidence="1 2">
    <name type="scientific">Aeromicrobium ginsengisoli</name>
    <dbReference type="NCBI Taxonomy" id="363867"/>
    <lineage>
        <taxon>Bacteria</taxon>
        <taxon>Bacillati</taxon>
        <taxon>Actinomycetota</taxon>
        <taxon>Actinomycetes</taxon>
        <taxon>Propionibacteriales</taxon>
        <taxon>Nocardioidaceae</taxon>
        <taxon>Aeromicrobium</taxon>
    </lineage>
</organism>
<keyword evidence="2" id="KW-1185">Reference proteome</keyword>
<dbReference type="EMBL" id="SDPQ02000001">
    <property type="protein sequence ID" value="KAA1400259.1"/>
    <property type="molecule type" value="Genomic_DNA"/>
</dbReference>
<protein>
    <submittedName>
        <fullName evidence="1">Uncharacterized protein</fullName>
    </submittedName>
</protein>
<evidence type="ECO:0000313" key="1">
    <source>
        <dbReference type="EMBL" id="KAA1400259.1"/>
    </source>
</evidence>
<evidence type="ECO:0000313" key="2">
    <source>
        <dbReference type="Proteomes" id="UP000380867"/>
    </source>
</evidence>
<proteinExistence type="predicted"/>
<dbReference type="Proteomes" id="UP000380867">
    <property type="component" value="Unassembled WGS sequence"/>
</dbReference>
<sequence>MGRLETREHPVGTCVDGTIASPAGCRRVIYELARLARDGTLQSDPKWESTMIAIRGGGLYDAIYAPFPIRRPPR</sequence>
<reference evidence="1" key="1">
    <citation type="submission" date="2019-09" db="EMBL/GenBank/DDBJ databases">
        <authorList>
            <person name="Li J."/>
        </authorList>
    </citation>
    <scope>NUCLEOTIDE SEQUENCE [LARGE SCALE GENOMIC DNA]</scope>
    <source>
        <strain evidence="1">JCM 14732</strain>
    </source>
</reference>
<accession>A0A5M4FJ67</accession>
<comment type="caution">
    <text evidence="1">The sequence shown here is derived from an EMBL/GenBank/DDBJ whole genome shotgun (WGS) entry which is preliminary data.</text>
</comment>
<dbReference type="RefSeq" id="WP_149688353.1">
    <property type="nucleotide sequence ID" value="NZ_SDPQ02000001.1"/>
</dbReference>
<name>A0A5M4FJ67_9ACTN</name>